<keyword evidence="1 2" id="KW-0238">DNA-binding</keyword>
<evidence type="ECO:0000256" key="3">
    <source>
        <dbReference type="SAM" id="MobiDB-lite"/>
    </source>
</evidence>
<organism evidence="5 6">
    <name type="scientific">Emiliania huxleyi (strain CCMP1516)</name>
    <dbReference type="NCBI Taxonomy" id="280463"/>
    <lineage>
        <taxon>Eukaryota</taxon>
        <taxon>Haptista</taxon>
        <taxon>Haptophyta</taxon>
        <taxon>Prymnesiophyceae</taxon>
        <taxon>Isochrysidales</taxon>
        <taxon>Noelaerhabdaceae</taxon>
        <taxon>Emiliania</taxon>
    </lineage>
</organism>
<dbReference type="PaxDb" id="2903-EOD05622"/>
<evidence type="ECO:0000256" key="1">
    <source>
        <dbReference type="ARBA" id="ARBA00023125"/>
    </source>
</evidence>
<dbReference type="AlphaFoldDB" id="A0A0D3I2Y7"/>
<dbReference type="PROSITE" id="PS50118">
    <property type="entry name" value="HMG_BOX_2"/>
    <property type="match status" value="1"/>
</dbReference>
<dbReference type="Pfam" id="PF00505">
    <property type="entry name" value="HMG_box"/>
    <property type="match status" value="1"/>
</dbReference>
<name>A0A0D3I2Y7_EMIH1</name>
<dbReference type="SUPFAM" id="SSF47095">
    <property type="entry name" value="HMG-box"/>
    <property type="match status" value="1"/>
</dbReference>
<dbReference type="GO" id="GO:0003677">
    <property type="term" value="F:DNA binding"/>
    <property type="evidence" value="ECO:0007669"/>
    <property type="project" value="UniProtKB-UniRule"/>
</dbReference>
<feature type="compositionally biased region" description="Basic and acidic residues" evidence="3">
    <location>
        <begin position="77"/>
        <end position="97"/>
    </location>
</feature>
<dbReference type="PANTHER" id="PTHR48112">
    <property type="entry name" value="HIGH MOBILITY GROUP PROTEIN DSP1"/>
    <property type="match status" value="1"/>
</dbReference>
<dbReference type="InterPro" id="IPR050342">
    <property type="entry name" value="HMGB"/>
</dbReference>
<evidence type="ECO:0000256" key="2">
    <source>
        <dbReference type="PROSITE-ProRule" id="PRU00267"/>
    </source>
</evidence>
<keyword evidence="6" id="KW-1185">Reference proteome</keyword>
<dbReference type="GeneID" id="17251785"/>
<feature type="region of interest" description="Disordered" evidence="3">
    <location>
        <begin position="76"/>
        <end position="97"/>
    </location>
</feature>
<reference evidence="6" key="1">
    <citation type="journal article" date="2013" name="Nature">
        <title>Pan genome of the phytoplankton Emiliania underpins its global distribution.</title>
        <authorList>
            <person name="Read B.A."/>
            <person name="Kegel J."/>
            <person name="Klute M.J."/>
            <person name="Kuo A."/>
            <person name="Lefebvre S.C."/>
            <person name="Maumus F."/>
            <person name="Mayer C."/>
            <person name="Miller J."/>
            <person name="Monier A."/>
            <person name="Salamov A."/>
            <person name="Young J."/>
            <person name="Aguilar M."/>
            <person name="Claverie J.M."/>
            <person name="Frickenhaus S."/>
            <person name="Gonzalez K."/>
            <person name="Herman E.K."/>
            <person name="Lin Y.C."/>
            <person name="Napier J."/>
            <person name="Ogata H."/>
            <person name="Sarno A.F."/>
            <person name="Shmutz J."/>
            <person name="Schroeder D."/>
            <person name="de Vargas C."/>
            <person name="Verret F."/>
            <person name="von Dassow P."/>
            <person name="Valentin K."/>
            <person name="Van de Peer Y."/>
            <person name="Wheeler G."/>
            <person name="Dacks J.B."/>
            <person name="Delwiche C.F."/>
            <person name="Dyhrman S.T."/>
            <person name="Glockner G."/>
            <person name="John U."/>
            <person name="Richards T."/>
            <person name="Worden A.Z."/>
            <person name="Zhang X."/>
            <person name="Grigoriev I.V."/>
            <person name="Allen A.E."/>
            <person name="Bidle K."/>
            <person name="Borodovsky M."/>
            <person name="Bowler C."/>
            <person name="Brownlee C."/>
            <person name="Cock J.M."/>
            <person name="Elias M."/>
            <person name="Gladyshev V.N."/>
            <person name="Groth M."/>
            <person name="Guda C."/>
            <person name="Hadaegh A."/>
            <person name="Iglesias-Rodriguez M.D."/>
            <person name="Jenkins J."/>
            <person name="Jones B.M."/>
            <person name="Lawson T."/>
            <person name="Leese F."/>
            <person name="Lindquist E."/>
            <person name="Lobanov A."/>
            <person name="Lomsadze A."/>
            <person name="Malik S.B."/>
            <person name="Marsh M.E."/>
            <person name="Mackinder L."/>
            <person name="Mock T."/>
            <person name="Mueller-Roeber B."/>
            <person name="Pagarete A."/>
            <person name="Parker M."/>
            <person name="Probert I."/>
            <person name="Quesneville H."/>
            <person name="Raines C."/>
            <person name="Rensing S.A."/>
            <person name="Riano-Pachon D.M."/>
            <person name="Richier S."/>
            <person name="Rokitta S."/>
            <person name="Shiraiwa Y."/>
            <person name="Soanes D.M."/>
            <person name="van der Giezen M."/>
            <person name="Wahlund T.M."/>
            <person name="Williams B."/>
            <person name="Wilson W."/>
            <person name="Wolfe G."/>
            <person name="Wurch L.L."/>
        </authorList>
    </citation>
    <scope>NUCLEOTIDE SEQUENCE</scope>
</reference>
<dbReference type="RefSeq" id="XP_005758051.1">
    <property type="nucleotide sequence ID" value="XM_005757994.1"/>
</dbReference>
<dbReference type="Gene3D" id="1.10.30.10">
    <property type="entry name" value="High mobility group box domain"/>
    <property type="match status" value="1"/>
</dbReference>
<dbReference type="EnsemblProtists" id="EOD05622">
    <property type="protein sequence ID" value="EOD05622"/>
    <property type="gene ID" value="EMIHUDRAFT_68953"/>
</dbReference>
<dbReference type="HOGENOM" id="CLU_2353011_0_0_1"/>
<dbReference type="PANTHER" id="PTHR48112:SF22">
    <property type="entry name" value="MITOCHONDRIAL TRANSCRIPTION FACTOR A, ISOFORM B"/>
    <property type="match status" value="1"/>
</dbReference>
<protein>
    <recommendedName>
        <fullName evidence="4">HMG box domain-containing protein</fullName>
    </recommendedName>
</protein>
<dbReference type="InterPro" id="IPR009071">
    <property type="entry name" value="HMG_box_dom"/>
</dbReference>
<sequence>MSDEDKAPFERAAEQDKQRYRAECLAAGIEVSDVVDAKPALYYYLKSQRIAIAEANPEAGPAELMQMMRQNFAALSEEERAPFEEEAAADKTRHEQE</sequence>
<evidence type="ECO:0000313" key="6">
    <source>
        <dbReference type="Proteomes" id="UP000013827"/>
    </source>
</evidence>
<evidence type="ECO:0000313" key="5">
    <source>
        <dbReference type="EnsemblProtists" id="EOD05622"/>
    </source>
</evidence>
<dbReference type="InterPro" id="IPR036910">
    <property type="entry name" value="HMG_box_dom_sf"/>
</dbReference>
<feature type="DNA-binding region" description="HMG box" evidence="2">
    <location>
        <begin position="34"/>
        <end position="97"/>
    </location>
</feature>
<reference evidence="5" key="2">
    <citation type="submission" date="2024-10" db="UniProtKB">
        <authorList>
            <consortium name="EnsemblProtists"/>
        </authorList>
    </citation>
    <scope>IDENTIFICATION</scope>
</reference>
<evidence type="ECO:0000259" key="4">
    <source>
        <dbReference type="PROSITE" id="PS50118"/>
    </source>
</evidence>
<feature type="domain" description="HMG box" evidence="4">
    <location>
        <begin position="34"/>
        <end position="97"/>
    </location>
</feature>
<proteinExistence type="predicted"/>
<accession>A0A0D3I2Y7</accession>
<dbReference type="Proteomes" id="UP000013827">
    <property type="component" value="Unassembled WGS sequence"/>
</dbReference>
<dbReference type="KEGG" id="ehx:EMIHUDRAFT_68953"/>
<keyword evidence="2" id="KW-0539">Nucleus</keyword>
<dbReference type="GO" id="GO:0005634">
    <property type="term" value="C:nucleus"/>
    <property type="evidence" value="ECO:0007669"/>
    <property type="project" value="UniProtKB-UniRule"/>
</dbReference>